<dbReference type="InterPro" id="IPR031939">
    <property type="entry name" value="Adhesin_E-like"/>
</dbReference>
<keyword evidence="1" id="KW-0732">Signal</keyword>
<accession>A0AA48WES8</accession>
<feature type="chain" id="PRO_5046922229" description="Surface-adhesin protein E-like domain-containing protein" evidence="1">
    <location>
        <begin position="22"/>
        <end position="135"/>
    </location>
</feature>
<keyword evidence="4" id="KW-1185">Reference proteome</keyword>
<dbReference type="Pfam" id="PF16747">
    <property type="entry name" value="Adhesin_E"/>
    <property type="match status" value="1"/>
</dbReference>
<name>A0AA48WES8_9BURK</name>
<protein>
    <recommendedName>
        <fullName evidence="2">Surface-adhesin protein E-like domain-containing protein</fullName>
    </recommendedName>
</protein>
<evidence type="ECO:0000313" key="4">
    <source>
        <dbReference type="Proteomes" id="UP000662888"/>
    </source>
</evidence>
<proteinExistence type="predicted"/>
<gene>
    <name evidence="3" type="ORF">IV454_01160</name>
</gene>
<dbReference type="EMBL" id="CP065053">
    <property type="protein sequence ID" value="QPI50279.1"/>
    <property type="molecule type" value="Genomic_DNA"/>
</dbReference>
<dbReference type="RefSeq" id="WP_206089822.1">
    <property type="nucleotide sequence ID" value="NZ_CP065053.1"/>
</dbReference>
<organism evidence="3 4">
    <name type="scientific">Massilia antarctica</name>
    <dbReference type="NCBI Taxonomy" id="2765360"/>
    <lineage>
        <taxon>Bacteria</taxon>
        <taxon>Pseudomonadati</taxon>
        <taxon>Pseudomonadota</taxon>
        <taxon>Betaproteobacteria</taxon>
        <taxon>Burkholderiales</taxon>
        <taxon>Oxalobacteraceae</taxon>
        <taxon>Telluria group</taxon>
        <taxon>Massilia</taxon>
    </lineage>
</organism>
<evidence type="ECO:0000256" key="1">
    <source>
        <dbReference type="SAM" id="SignalP"/>
    </source>
</evidence>
<sequence length="135" mass="14770">MKKLLLACLTVALIAPLQAQAAQWVKVGSAAGSQSYIDKGSMIRVDKSYKVWSLVSYAKEQATPEGTPYLSMKALHVYSCAERTTTLLSQVYYTEAMGKGPVAQSFKYEKFGPEDIVPDSAADGALQVICKRKKR</sequence>
<feature type="domain" description="Surface-adhesin protein E-like" evidence="2">
    <location>
        <begin position="24"/>
        <end position="131"/>
    </location>
</feature>
<feature type="signal peptide" evidence="1">
    <location>
        <begin position="1"/>
        <end position="21"/>
    </location>
</feature>
<reference evidence="3 4" key="1">
    <citation type="submission" date="2020-11" db="EMBL/GenBank/DDBJ databases">
        <authorList>
            <person name="Sun Q."/>
        </authorList>
    </citation>
    <scope>NUCLEOTIDE SEQUENCE [LARGE SCALE GENOMIC DNA]</scope>
    <source>
        <strain evidence="3 4">P8398</strain>
    </source>
</reference>
<evidence type="ECO:0000313" key="3">
    <source>
        <dbReference type="EMBL" id="QPI50279.1"/>
    </source>
</evidence>
<evidence type="ECO:0000259" key="2">
    <source>
        <dbReference type="Pfam" id="PF16747"/>
    </source>
</evidence>
<dbReference type="Proteomes" id="UP000662888">
    <property type="component" value="Chromosome"/>
</dbReference>